<name>A0A0B3RZG8_9RHOB</name>
<accession>A0A0B3RZG8</accession>
<dbReference type="Proteomes" id="UP000030960">
    <property type="component" value="Unassembled WGS sequence"/>
</dbReference>
<dbReference type="AlphaFoldDB" id="A0A0B3RZG8"/>
<feature type="transmembrane region" description="Helical" evidence="1">
    <location>
        <begin position="115"/>
        <end position="134"/>
    </location>
</feature>
<comment type="caution">
    <text evidence="2">The sequence shown here is derived from an EMBL/GenBank/DDBJ whole genome shotgun (WGS) entry which is preliminary data.</text>
</comment>
<feature type="transmembrane region" description="Helical" evidence="1">
    <location>
        <begin position="77"/>
        <end position="95"/>
    </location>
</feature>
<dbReference type="OrthoDB" id="9806874at2"/>
<keyword evidence="1" id="KW-0812">Transmembrane</keyword>
<dbReference type="RefSeq" id="WP_043140402.1">
    <property type="nucleotide sequence ID" value="NZ_JSUQ01000007.1"/>
</dbReference>
<feature type="transmembrane region" description="Helical" evidence="1">
    <location>
        <begin position="12"/>
        <end position="32"/>
    </location>
</feature>
<dbReference type="InterPro" id="IPR006747">
    <property type="entry name" value="DUF599"/>
</dbReference>
<keyword evidence="1" id="KW-1133">Transmembrane helix</keyword>
<gene>
    <name evidence="2" type="ORF">OA50_01987</name>
</gene>
<feature type="transmembrane region" description="Helical" evidence="1">
    <location>
        <begin position="187"/>
        <end position="215"/>
    </location>
</feature>
<proteinExistence type="predicted"/>
<reference evidence="2 3" key="1">
    <citation type="submission" date="2014-10" db="EMBL/GenBank/DDBJ databases">
        <title>Genome sequence of Ponticoccus sp. strain UMTAT08 isolated from clonal culture of toxic dinoflagellate Alexandrium tamiyavanichii.</title>
        <authorList>
            <person name="Gan H.Y."/>
            <person name="Muhd D.-D."/>
            <person name="Mohd Noor M.E."/>
            <person name="Yeong Y.S."/>
            <person name="Usup G."/>
        </authorList>
    </citation>
    <scope>NUCLEOTIDE SEQUENCE [LARGE SCALE GENOMIC DNA]</scope>
    <source>
        <strain evidence="2 3">UMTAT08</strain>
    </source>
</reference>
<evidence type="ECO:0000313" key="2">
    <source>
        <dbReference type="EMBL" id="KHQ53457.1"/>
    </source>
</evidence>
<protein>
    <submittedName>
        <fullName evidence="2">Membrane protein</fullName>
    </submittedName>
</protein>
<evidence type="ECO:0000256" key="1">
    <source>
        <dbReference type="SAM" id="Phobius"/>
    </source>
</evidence>
<evidence type="ECO:0000313" key="3">
    <source>
        <dbReference type="Proteomes" id="UP000030960"/>
    </source>
</evidence>
<dbReference type="PATRIC" id="fig|1515334.3.peg.2002"/>
<keyword evidence="3" id="KW-1185">Reference proteome</keyword>
<dbReference type="Pfam" id="PF04654">
    <property type="entry name" value="DUF599"/>
    <property type="match status" value="1"/>
</dbReference>
<dbReference type="EMBL" id="JSUQ01000007">
    <property type="protein sequence ID" value="KHQ53457.1"/>
    <property type="molecule type" value="Genomic_DNA"/>
</dbReference>
<sequence length="235" mass="25667">MTWETLRAGFTLWDAGALALLVLAWAGATWFIEHPPRGRPSTSVLMAGYRRAWMEVFVTRDPRIFDSQIVGSLRQGTAFFASASMIAIGGGFALIGNADRLRGVAQDLAPSVDPVVVLEIKLMLMMFFAANAFLKFVWSHRLFGYASILMAAVPNEADHPAAYPRARKAGEINVTGARSYNRGLRSVYFGIASAAWLIGAVALILATLVTLAVILRREFTSASREVLLEDSDNLE</sequence>
<dbReference type="STRING" id="561184.SAMN05216376_106233"/>
<organism evidence="2 3">
    <name type="scientific">Mameliella alba</name>
    <dbReference type="NCBI Taxonomy" id="561184"/>
    <lineage>
        <taxon>Bacteria</taxon>
        <taxon>Pseudomonadati</taxon>
        <taxon>Pseudomonadota</taxon>
        <taxon>Alphaproteobacteria</taxon>
        <taxon>Rhodobacterales</taxon>
        <taxon>Roseobacteraceae</taxon>
        <taxon>Mameliella</taxon>
    </lineage>
</organism>
<keyword evidence="1" id="KW-0472">Membrane</keyword>